<feature type="transmembrane region" description="Helical" evidence="1">
    <location>
        <begin position="63"/>
        <end position="81"/>
    </location>
</feature>
<keyword evidence="1" id="KW-0472">Membrane</keyword>
<keyword evidence="1" id="KW-0812">Transmembrane</keyword>
<keyword evidence="3" id="KW-1185">Reference proteome</keyword>
<dbReference type="Proteomes" id="UP000642284">
    <property type="component" value="Unassembled WGS sequence"/>
</dbReference>
<comment type="caution">
    <text evidence="2">The sequence shown here is derived from an EMBL/GenBank/DDBJ whole genome shotgun (WGS) entry which is preliminary data.</text>
</comment>
<dbReference type="EMBL" id="JACTVJ010000043">
    <property type="protein sequence ID" value="MBC9719475.1"/>
    <property type="molecule type" value="Genomic_DNA"/>
</dbReference>
<dbReference type="RefSeq" id="WP_187819874.1">
    <property type="nucleotide sequence ID" value="NZ_JACTVJ010000043.1"/>
</dbReference>
<proteinExistence type="predicted"/>
<reference evidence="2 3" key="1">
    <citation type="submission" date="2020-08" db="EMBL/GenBank/DDBJ databases">
        <title>Genemic of Streptomyces polyaspartic.</title>
        <authorList>
            <person name="Liu W."/>
        </authorList>
    </citation>
    <scope>NUCLEOTIDE SEQUENCE [LARGE SCALE GENOMIC DNA]</scope>
    <source>
        <strain evidence="2 3">TRM66268-LWL</strain>
    </source>
</reference>
<organism evidence="2 3">
    <name type="scientific">Streptomyces polyasparticus</name>
    <dbReference type="NCBI Taxonomy" id="2767826"/>
    <lineage>
        <taxon>Bacteria</taxon>
        <taxon>Bacillati</taxon>
        <taxon>Actinomycetota</taxon>
        <taxon>Actinomycetes</taxon>
        <taxon>Kitasatosporales</taxon>
        <taxon>Streptomycetaceae</taxon>
        <taxon>Streptomyces</taxon>
    </lineage>
</organism>
<protein>
    <submittedName>
        <fullName evidence="2">SpdD-like protein</fullName>
    </submittedName>
</protein>
<evidence type="ECO:0000313" key="2">
    <source>
        <dbReference type="EMBL" id="MBC9719475.1"/>
    </source>
</evidence>
<keyword evidence="1" id="KW-1133">Transmembrane helix</keyword>
<name>A0ABR7SVF6_9ACTN</name>
<accession>A0ABR7SVF6</accession>
<feature type="transmembrane region" description="Helical" evidence="1">
    <location>
        <begin position="87"/>
        <end position="106"/>
    </location>
</feature>
<evidence type="ECO:0000313" key="3">
    <source>
        <dbReference type="Proteomes" id="UP000642284"/>
    </source>
</evidence>
<evidence type="ECO:0000256" key="1">
    <source>
        <dbReference type="SAM" id="Phobius"/>
    </source>
</evidence>
<gene>
    <name evidence="2" type="ORF">H9Y04_43910</name>
</gene>
<sequence length="114" mass="11347">MFKPHVPVNPTPTGEIIPVITTLGQTPTVHHAQAPAPCACHHPHAPATAPAALARTGMSPGTVIALAAAGTVGVVVIGVVLVSMLLAVVLVGASLAVVALALRSALTPPPSQRR</sequence>